<reference evidence="2 3" key="1">
    <citation type="journal article" date="2016" name="Nat. Commun.">
        <title>Thousands of microbial genomes shed light on interconnected biogeochemical processes in an aquifer system.</title>
        <authorList>
            <person name="Anantharaman K."/>
            <person name="Brown C.T."/>
            <person name="Hug L.A."/>
            <person name="Sharon I."/>
            <person name="Castelle C.J."/>
            <person name="Probst A.J."/>
            <person name="Thomas B.C."/>
            <person name="Singh A."/>
            <person name="Wilkins M.J."/>
            <person name="Karaoz U."/>
            <person name="Brodie E.L."/>
            <person name="Williams K.H."/>
            <person name="Hubbard S.S."/>
            <person name="Banfield J.F."/>
        </authorList>
    </citation>
    <scope>NUCLEOTIDE SEQUENCE [LARGE SCALE GENOMIC DNA]</scope>
</reference>
<keyword evidence="1" id="KW-0812">Transmembrane</keyword>
<comment type="caution">
    <text evidence="2">The sequence shown here is derived from an EMBL/GenBank/DDBJ whole genome shotgun (WGS) entry which is preliminary data.</text>
</comment>
<feature type="transmembrane region" description="Helical" evidence="1">
    <location>
        <begin position="108"/>
        <end position="128"/>
    </location>
</feature>
<gene>
    <name evidence="2" type="ORF">A3A79_00130</name>
</gene>
<dbReference type="InterPro" id="IPR007165">
    <property type="entry name" value="Phage_holin_4_2"/>
</dbReference>
<keyword evidence="1" id="KW-1133">Transmembrane helix</keyword>
<keyword evidence="1" id="KW-0472">Membrane</keyword>
<accession>A0A1F6AG15</accession>
<dbReference type="STRING" id="1798392.A3A79_00130"/>
<evidence type="ECO:0000313" key="2">
    <source>
        <dbReference type="EMBL" id="OGG23615.1"/>
    </source>
</evidence>
<sequence>MKYLLRVYLFNVFALWLTSQLLPSLVILGGWQVIMTAGIFLSLLMLLVAPVLKILFIPINLLTFGLFSWLINVAVVFLLTFVFPSVTIRPFTYEGATFSGFVIPSVEVTYLASLIITSLTITLITNILHSVSEG</sequence>
<organism evidence="2 3">
    <name type="scientific">Candidatus Gottesmanbacteria bacterium RIFCSPLOWO2_01_FULL_43_11b</name>
    <dbReference type="NCBI Taxonomy" id="1798392"/>
    <lineage>
        <taxon>Bacteria</taxon>
        <taxon>Candidatus Gottesmaniibacteriota</taxon>
    </lineage>
</organism>
<dbReference type="AlphaFoldDB" id="A0A1F6AG15"/>
<proteinExistence type="predicted"/>
<evidence type="ECO:0008006" key="4">
    <source>
        <dbReference type="Google" id="ProtNLM"/>
    </source>
</evidence>
<dbReference type="Proteomes" id="UP000178759">
    <property type="component" value="Unassembled WGS sequence"/>
</dbReference>
<feature type="transmembrane region" description="Helical" evidence="1">
    <location>
        <begin position="7"/>
        <end position="27"/>
    </location>
</feature>
<feature type="transmembrane region" description="Helical" evidence="1">
    <location>
        <begin position="33"/>
        <end position="52"/>
    </location>
</feature>
<feature type="transmembrane region" description="Helical" evidence="1">
    <location>
        <begin position="64"/>
        <end position="88"/>
    </location>
</feature>
<dbReference type="EMBL" id="MFJV01000001">
    <property type="protein sequence ID" value="OGG23615.1"/>
    <property type="molecule type" value="Genomic_DNA"/>
</dbReference>
<protein>
    <recommendedName>
        <fullName evidence="4">Phage holin family protein</fullName>
    </recommendedName>
</protein>
<evidence type="ECO:0000313" key="3">
    <source>
        <dbReference type="Proteomes" id="UP000178759"/>
    </source>
</evidence>
<dbReference type="Pfam" id="PF04020">
    <property type="entry name" value="Phage_holin_4_2"/>
    <property type="match status" value="1"/>
</dbReference>
<evidence type="ECO:0000256" key="1">
    <source>
        <dbReference type="SAM" id="Phobius"/>
    </source>
</evidence>
<name>A0A1F6AG15_9BACT</name>